<organism evidence="1 2">
    <name type="scientific">Chryseobacterium formosus</name>
    <dbReference type="NCBI Taxonomy" id="1537363"/>
    <lineage>
        <taxon>Bacteria</taxon>
        <taxon>Pseudomonadati</taxon>
        <taxon>Bacteroidota</taxon>
        <taxon>Flavobacteriia</taxon>
        <taxon>Flavobacteriales</taxon>
        <taxon>Weeksellaceae</taxon>
        <taxon>Chryseobacterium group</taxon>
        <taxon>Chryseobacterium</taxon>
    </lineage>
</organism>
<dbReference type="InterPro" id="IPR022385">
    <property type="entry name" value="Rhs_assc_core"/>
</dbReference>
<protein>
    <submittedName>
        <fullName evidence="1">RHS repeat-associated core domain-containing protein</fullName>
    </submittedName>
</protein>
<feature type="non-terminal residue" evidence="1">
    <location>
        <position position="1"/>
    </location>
</feature>
<gene>
    <name evidence="1" type="ORF">OF897_21540</name>
</gene>
<feature type="non-terminal residue" evidence="1">
    <location>
        <position position="235"/>
    </location>
</feature>
<dbReference type="Proteomes" id="UP001073122">
    <property type="component" value="Unassembled WGS sequence"/>
</dbReference>
<dbReference type="Gene3D" id="2.180.10.10">
    <property type="entry name" value="RHS repeat-associated core"/>
    <property type="match status" value="1"/>
</dbReference>
<dbReference type="PANTHER" id="PTHR32305:SF15">
    <property type="entry name" value="PROTEIN RHSA-RELATED"/>
    <property type="match status" value="1"/>
</dbReference>
<sequence length="235" mass="25531">NDHLGNVRVSFTREGNTAVIVQQNDYYAFGLKHNIPGNGSGGYKYEYNGKELQEEIGMYDYGARFYMPDLGRWGVIDPMAEVTPHLSPYHYANNNPLMYNDPTGMLSESFMNNIWNSASGTTWYNTGMGFTSSGGNSMDYDGHNISWGSGATGLLMMSVGLSPMGQGGGGGGDGLPEQLIPEVVMWGKAGLNGEFERNAFNSAVMYSGFMGAQGDWNTQQAMSAWQTAINETKIG</sequence>
<keyword evidence="2" id="KW-1185">Reference proteome</keyword>
<evidence type="ECO:0000313" key="1">
    <source>
        <dbReference type="EMBL" id="MCX8526501.1"/>
    </source>
</evidence>
<accession>A0ABT3XXV1</accession>
<comment type="caution">
    <text evidence="1">The sequence shown here is derived from an EMBL/GenBank/DDBJ whole genome shotgun (WGS) entry which is preliminary data.</text>
</comment>
<dbReference type="RefSeq" id="WP_267267721.1">
    <property type="nucleotide sequence ID" value="NZ_JAOVZW010000058.1"/>
</dbReference>
<dbReference type="EMBL" id="JAOVZW010000058">
    <property type="protein sequence ID" value="MCX8526501.1"/>
    <property type="molecule type" value="Genomic_DNA"/>
</dbReference>
<proteinExistence type="predicted"/>
<dbReference type="InterPro" id="IPR050708">
    <property type="entry name" value="T6SS_VgrG/RHS"/>
</dbReference>
<dbReference type="NCBIfam" id="TIGR03696">
    <property type="entry name" value="Rhs_assc_core"/>
    <property type="match status" value="1"/>
</dbReference>
<evidence type="ECO:0000313" key="2">
    <source>
        <dbReference type="Proteomes" id="UP001073122"/>
    </source>
</evidence>
<dbReference type="PANTHER" id="PTHR32305">
    <property type="match status" value="1"/>
</dbReference>
<name>A0ABT3XXV1_9FLAO</name>
<reference evidence="1" key="1">
    <citation type="submission" date="2022-10" db="EMBL/GenBank/DDBJ databases">
        <title>Chryseobacterium sp. nov., a novel bacterial species.</title>
        <authorList>
            <person name="Cao Y."/>
        </authorList>
    </citation>
    <scope>NUCLEOTIDE SEQUENCE</scope>
    <source>
        <strain evidence="1">CCTCC AB2015118</strain>
    </source>
</reference>